<evidence type="ECO:0000313" key="3">
    <source>
        <dbReference type="EMBL" id="MFC4023605.1"/>
    </source>
</evidence>
<gene>
    <name evidence="3" type="ORF">ACFOUV_07190</name>
</gene>
<feature type="transmembrane region" description="Helical" evidence="1">
    <location>
        <begin position="52"/>
        <end position="71"/>
    </location>
</feature>
<dbReference type="NCBIfam" id="NF037970">
    <property type="entry name" value="vanZ_1"/>
    <property type="match status" value="1"/>
</dbReference>
<dbReference type="Proteomes" id="UP001595772">
    <property type="component" value="Unassembled WGS sequence"/>
</dbReference>
<dbReference type="Pfam" id="PF04892">
    <property type="entry name" value="VanZ"/>
    <property type="match status" value="1"/>
</dbReference>
<dbReference type="InterPro" id="IPR006976">
    <property type="entry name" value="VanZ-like"/>
</dbReference>
<feature type="transmembrane region" description="Helical" evidence="1">
    <location>
        <begin position="105"/>
        <end position="128"/>
    </location>
</feature>
<reference evidence="4" key="1">
    <citation type="journal article" date="2019" name="Int. J. Syst. Evol. Microbiol.">
        <title>The Global Catalogue of Microorganisms (GCM) 10K type strain sequencing project: providing services to taxonomists for standard genome sequencing and annotation.</title>
        <authorList>
            <consortium name="The Broad Institute Genomics Platform"/>
            <consortium name="The Broad Institute Genome Sequencing Center for Infectious Disease"/>
            <person name="Wu L."/>
            <person name="Ma J."/>
        </authorList>
    </citation>
    <scope>NUCLEOTIDE SEQUENCE [LARGE SCALE GENOMIC DNA]</scope>
    <source>
        <strain evidence="4">IBRC-M 10703</strain>
    </source>
</reference>
<keyword evidence="1" id="KW-0812">Transmembrane</keyword>
<keyword evidence="1" id="KW-0472">Membrane</keyword>
<protein>
    <submittedName>
        <fullName evidence="3">VanZ family protein</fullName>
    </submittedName>
</protein>
<feature type="transmembrane region" description="Helical" evidence="1">
    <location>
        <begin position="80"/>
        <end position="99"/>
    </location>
</feature>
<proteinExistence type="predicted"/>
<accession>A0ABV8GYF9</accession>
<name>A0ABV8GYF9_9BACI</name>
<evidence type="ECO:0000259" key="2">
    <source>
        <dbReference type="Pfam" id="PF04892"/>
    </source>
</evidence>
<organism evidence="3 4">
    <name type="scientific">Oceanobacillus longus</name>
    <dbReference type="NCBI Taxonomy" id="930120"/>
    <lineage>
        <taxon>Bacteria</taxon>
        <taxon>Bacillati</taxon>
        <taxon>Bacillota</taxon>
        <taxon>Bacilli</taxon>
        <taxon>Bacillales</taxon>
        <taxon>Bacillaceae</taxon>
        <taxon>Oceanobacillus</taxon>
    </lineage>
</organism>
<feature type="domain" description="VanZ-like" evidence="2">
    <location>
        <begin position="2"/>
        <end position="124"/>
    </location>
</feature>
<comment type="caution">
    <text evidence="3">The sequence shown here is derived from an EMBL/GenBank/DDBJ whole genome shotgun (WGS) entry which is preliminary data.</text>
</comment>
<dbReference type="EMBL" id="JBHSAO010000004">
    <property type="protein sequence ID" value="MFC4023605.1"/>
    <property type="molecule type" value="Genomic_DNA"/>
</dbReference>
<evidence type="ECO:0000256" key="1">
    <source>
        <dbReference type="SAM" id="Phobius"/>
    </source>
</evidence>
<dbReference type="RefSeq" id="WP_379496107.1">
    <property type="nucleotide sequence ID" value="NZ_JBHSAO010000004.1"/>
</dbReference>
<keyword evidence="4" id="KW-1185">Reference proteome</keyword>
<keyword evidence="1" id="KW-1133">Transmembrane helix</keyword>
<sequence length="135" mass="15388">MIFLLVLWIGFIFICTCTSDVRVLLETFDISFSFTPTPDWGNFLRLYSPSNVSLFEMAGHFILFFVLTCLLQEISRDKGLVIVTAVTFAVFTEVLQIFFSRGADVYDIVADTIGVFVAVGLVSLRFVFYRYMESD</sequence>
<evidence type="ECO:0000313" key="4">
    <source>
        <dbReference type="Proteomes" id="UP001595772"/>
    </source>
</evidence>